<reference evidence="1 2" key="1">
    <citation type="journal article" date="2017" name="Int. J. Syst. Evol. Microbiol.">
        <title>Arachidicoccus ginsenosidivorans sp. nov., with ginsenoside-converting activity isolated from ginseng cultivating soil.</title>
        <authorList>
            <person name="Siddiqi M.Z."/>
            <person name="Aslam Z."/>
            <person name="Im W.T."/>
        </authorList>
    </citation>
    <scope>NUCLEOTIDE SEQUENCE [LARGE SCALE GENOMIC DNA]</scope>
    <source>
        <strain evidence="1 2">Gsoil 809</strain>
    </source>
</reference>
<proteinExistence type="predicted"/>
<dbReference type="InterPro" id="IPR023214">
    <property type="entry name" value="HAD_sf"/>
</dbReference>
<dbReference type="KEGG" id="agi:FSB73_17615"/>
<dbReference type="InterPro" id="IPR051828">
    <property type="entry name" value="HAD-like_hydrolase_domain"/>
</dbReference>
<evidence type="ECO:0000313" key="1">
    <source>
        <dbReference type="EMBL" id="QEC73221.1"/>
    </source>
</evidence>
<sequence>MPMLNTDKIQALLFDFGGTIDTGGLHWVHILYPLWEARHPGLDPSLYSRAFAHGERSLAQKKIIQKEDNFLDLLEKKLAIQAAYLNQHGLPCTIMDQKSIADEAYQEASYNCQQHAGILKMLGQKYRIAMVSNFYGNLHTVLKDFGILPLFETITESAVVGVKKPDPRIWQLGADSLHLPTDRVVAIGDALTKDMIPATSIGCQGIWIQGKGWEEAPGSAGTGDQSQYEESVNKYQLIPIKSLSQLPELLLSKK</sequence>
<dbReference type="InterPro" id="IPR036412">
    <property type="entry name" value="HAD-like_sf"/>
</dbReference>
<dbReference type="Gene3D" id="3.40.50.1000">
    <property type="entry name" value="HAD superfamily/HAD-like"/>
    <property type="match status" value="1"/>
</dbReference>
<dbReference type="Proteomes" id="UP000321291">
    <property type="component" value="Chromosome"/>
</dbReference>
<evidence type="ECO:0000313" key="2">
    <source>
        <dbReference type="Proteomes" id="UP000321291"/>
    </source>
</evidence>
<dbReference type="AlphaFoldDB" id="A0A5B8VQ34"/>
<dbReference type="PANTHER" id="PTHR46191">
    <property type="match status" value="1"/>
</dbReference>
<keyword evidence="1" id="KW-0378">Hydrolase</keyword>
<keyword evidence="2" id="KW-1185">Reference proteome</keyword>
<dbReference type="NCBIfam" id="TIGR01549">
    <property type="entry name" value="HAD-SF-IA-v1"/>
    <property type="match status" value="1"/>
</dbReference>
<dbReference type="SFLD" id="SFLDG01129">
    <property type="entry name" value="C1.5:_HAD__Beta-PGM__Phosphata"/>
    <property type="match status" value="1"/>
</dbReference>
<protein>
    <submittedName>
        <fullName evidence="1">HAD family hydrolase</fullName>
    </submittedName>
</protein>
<dbReference type="GO" id="GO:0016787">
    <property type="term" value="F:hydrolase activity"/>
    <property type="evidence" value="ECO:0007669"/>
    <property type="project" value="UniProtKB-KW"/>
</dbReference>
<name>A0A5B8VQ34_9BACT</name>
<dbReference type="EMBL" id="CP042434">
    <property type="protein sequence ID" value="QEC73221.1"/>
    <property type="molecule type" value="Genomic_DNA"/>
</dbReference>
<dbReference type="SUPFAM" id="SSF56784">
    <property type="entry name" value="HAD-like"/>
    <property type="match status" value="1"/>
</dbReference>
<accession>A0A5B8VQ34</accession>
<organism evidence="1 2">
    <name type="scientific">Arachidicoccus ginsenosidivorans</name>
    <dbReference type="NCBI Taxonomy" id="496057"/>
    <lineage>
        <taxon>Bacteria</taxon>
        <taxon>Pseudomonadati</taxon>
        <taxon>Bacteroidota</taxon>
        <taxon>Chitinophagia</taxon>
        <taxon>Chitinophagales</taxon>
        <taxon>Chitinophagaceae</taxon>
        <taxon>Arachidicoccus</taxon>
    </lineage>
</organism>
<dbReference type="SFLD" id="SFLDS00003">
    <property type="entry name" value="Haloacid_Dehalogenase"/>
    <property type="match status" value="1"/>
</dbReference>
<gene>
    <name evidence="1" type="ORF">FSB73_17615</name>
</gene>
<dbReference type="InterPro" id="IPR006439">
    <property type="entry name" value="HAD-SF_hydro_IA"/>
</dbReference>
<dbReference type="Pfam" id="PF00702">
    <property type="entry name" value="Hydrolase"/>
    <property type="match status" value="1"/>
</dbReference>
<dbReference type="PANTHER" id="PTHR46191:SF2">
    <property type="entry name" value="HALOACID DEHALOGENASE-LIKE HYDROLASE DOMAIN-CONTAINING PROTEIN 3"/>
    <property type="match status" value="1"/>
</dbReference>